<evidence type="ECO:0000313" key="2">
    <source>
        <dbReference type="EMBL" id="JAD23091.1"/>
    </source>
</evidence>
<feature type="transmembrane region" description="Helical" evidence="1">
    <location>
        <begin position="58"/>
        <end position="76"/>
    </location>
</feature>
<keyword evidence="1" id="KW-1133">Transmembrane helix</keyword>
<reference evidence="2" key="2">
    <citation type="journal article" date="2015" name="Data Brief">
        <title>Shoot transcriptome of the giant reed, Arundo donax.</title>
        <authorList>
            <person name="Barrero R.A."/>
            <person name="Guerrero F.D."/>
            <person name="Moolhuijzen P."/>
            <person name="Goolsby J.A."/>
            <person name="Tidwell J."/>
            <person name="Bellgard S.E."/>
            <person name="Bellgard M.I."/>
        </authorList>
    </citation>
    <scope>NUCLEOTIDE SEQUENCE</scope>
    <source>
        <tissue evidence="2">Shoot tissue taken approximately 20 cm above the soil surface</tissue>
    </source>
</reference>
<dbReference type="AlphaFoldDB" id="A0A0A8Y9V4"/>
<feature type="transmembrane region" description="Helical" evidence="1">
    <location>
        <begin position="14"/>
        <end position="37"/>
    </location>
</feature>
<keyword evidence="1" id="KW-0472">Membrane</keyword>
<reference evidence="2" key="1">
    <citation type="submission" date="2014-09" db="EMBL/GenBank/DDBJ databases">
        <authorList>
            <person name="Magalhaes I.L.F."/>
            <person name="Oliveira U."/>
            <person name="Santos F.R."/>
            <person name="Vidigal T.H.D.A."/>
            <person name="Brescovit A.D."/>
            <person name="Santos A.J."/>
        </authorList>
    </citation>
    <scope>NUCLEOTIDE SEQUENCE</scope>
    <source>
        <tissue evidence="2">Shoot tissue taken approximately 20 cm above the soil surface</tissue>
    </source>
</reference>
<accession>A0A0A8Y9V4</accession>
<protein>
    <submittedName>
        <fullName evidence="2">Uncharacterized protein</fullName>
    </submittedName>
</protein>
<dbReference type="EMBL" id="GBRH01274804">
    <property type="protein sequence ID" value="JAD23091.1"/>
    <property type="molecule type" value="Transcribed_RNA"/>
</dbReference>
<evidence type="ECO:0000256" key="1">
    <source>
        <dbReference type="SAM" id="Phobius"/>
    </source>
</evidence>
<name>A0A0A8Y9V4_ARUDO</name>
<organism evidence="2">
    <name type="scientific">Arundo donax</name>
    <name type="common">Giant reed</name>
    <name type="synonym">Donax arundinaceus</name>
    <dbReference type="NCBI Taxonomy" id="35708"/>
    <lineage>
        <taxon>Eukaryota</taxon>
        <taxon>Viridiplantae</taxon>
        <taxon>Streptophyta</taxon>
        <taxon>Embryophyta</taxon>
        <taxon>Tracheophyta</taxon>
        <taxon>Spermatophyta</taxon>
        <taxon>Magnoliopsida</taxon>
        <taxon>Liliopsida</taxon>
        <taxon>Poales</taxon>
        <taxon>Poaceae</taxon>
        <taxon>PACMAD clade</taxon>
        <taxon>Arundinoideae</taxon>
        <taxon>Arundineae</taxon>
        <taxon>Arundo</taxon>
    </lineage>
</organism>
<sequence length="79" mass="8872">MVGLPLGFWLKQRYARLATSMAALVEYCPSILGSMILNSFRLWTRRGRAHSTRLCSRVGRLLSIALLPIIISRSTTPKP</sequence>
<keyword evidence="1" id="KW-0812">Transmembrane</keyword>
<proteinExistence type="predicted"/>